<feature type="region of interest" description="Disordered" evidence="1">
    <location>
        <begin position="1"/>
        <end position="21"/>
    </location>
</feature>
<evidence type="ECO:0000256" key="1">
    <source>
        <dbReference type="SAM" id="MobiDB-lite"/>
    </source>
</evidence>
<dbReference type="Proteomes" id="UP000192721">
    <property type="component" value="Unassembled WGS sequence"/>
</dbReference>
<name>A0A1W0D5R8_9NEIS</name>
<accession>A0A1W0D5R8</accession>
<evidence type="ECO:0000313" key="2">
    <source>
        <dbReference type="EMBL" id="OQS42336.1"/>
    </source>
</evidence>
<dbReference type="EMBL" id="MUKV01000005">
    <property type="protein sequence ID" value="OQS42336.1"/>
    <property type="molecule type" value="Genomic_DNA"/>
</dbReference>
<sequence>MAKVTVRSEEDANTDVVQKQKPKFESVTDSLGRVIQLRQLDPLQQSRLVMAVGGEVSSNSAYMNGFALPAAMVAFVDDEPFGLPQNLAQIETRLTLLGNEGIAAIGEWLVGKYNAAKEAAEDQEKDAMRNAAKN</sequence>
<reference evidence="2 3" key="1">
    <citation type="submission" date="2017-02" db="EMBL/GenBank/DDBJ databases">
        <title>Chromobacterium haemolyticum H5244.</title>
        <authorList>
            <person name="Gulvik C.A."/>
        </authorList>
    </citation>
    <scope>NUCLEOTIDE SEQUENCE [LARGE SCALE GENOMIC DNA]</scope>
    <source>
        <strain evidence="2 3">H5244</strain>
    </source>
</reference>
<evidence type="ECO:0000313" key="3">
    <source>
        <dbReference type="Proteomes" id="UP000192721"/>
    </source>
</evidence>
<protein>
    <submittedName>
        <fullName evidence="2">Uncharacterized protein</fullName>
    </submittedName>
</protein>
<gene>
    <name evidence="2" type="ORF">B0T45_05990</name>
</gene>
<feature type="compositionally biased region" description="Basic and acidic residues" evidence="1">
    <location>
        <begin position="1"/>
        <end position="10"/>
    </location>
</feature>
<dbReference type="AlphaFoldDB" id="A0A1W0D5R8"/>
<organism evidence="2 3">
    <name type="scientific">Chromobacterium haemolyticum</name>
    <dbReference type="NCBI Taxonomy" id="394935"/>
    <lineage>
        <taxon>Bacteria</taxon>
        <taxon>Pseudomonadati</taxon>
        <taxon>Pseudomonadota</taxon>
        <taxon>Betaproteobacteria</taxon>
        <taxon>Neisseriales</taxon>
        <taxon>Chromobacteriaceae</taxon>
        <taxon>Chromobacterium</taxon>
    </lineage>
</organism>
<comment type="caution">
    <text evidence="2">The sequence shown here is derived from an EMBL/GenBank/DDBJ whole genome shotgun (WGS) entry which is preliminary data.</text>
</comment>
<dbReference type="RefSeq" id="WP_081554917.1">
    <property type="nucleotide sequence ID" value="NZ_MUKV01000005.1"/>
</dbReference>
<proteinExistence type="predicted"/>